<evidence type="ECO:0000313" key="3">
    <source>
        <dbReference type="Proteomes" id="UP001314263"/>
    </source>
</evidence>
<name>A0AAV1I0L0_9CHLO</name>
<reference evidence="2 3" key="1">
    <citation type="submission" date="2023-10" db="EMBL/GenBank/DDBJ databases">
        <authorList>
            <person name="Maclean D."/>
            <person name="Macfadyen A."/>
        </authorList>
    </citation>
    <scope>NUCLEOTIDE SEQUENCE [LARGE SCALE GENOMIC DNA]</scope>
</reference>
<sequence>MDRSQARIDIVPSGEALTLAAKILGVKDFAEVIASEGQGEAKEEFRPPLLGLGADPQKQGTALSAAMKVERRLAQRIKGSSAAAGVKASDASRKHGAAVPAESSESEEDEDLGRAGAILRKSQPAAQAWSQAEHGKTRKRKKGKKQKLGNGQ</sequence>
<feature type="region of interest" description="Disordered" evidence="1">
    <location>
        <begin position="36"/>
        <end position="61"/>
    </location>
</feature>
<feature type="region of interest" description="Disordered" evidence="1">
    <location>
        <begin position="77"/>
        <end position="152"/>
    </location>
</feature>
<dbReference type="EMBL" id="CAUYUE010000004">
    <property type="protein sequence ID" value="CAK0761324.1"/>
    <property type="molecule type" value="Genomic_DNA"/>
</dbReference>
<evidence type="ECO:0000313" key="2">
    <source>
        <dbReference type="EMBL" id="CAK0761324.1"/>
    </source>
</evidence>
<proteinExistence type="predicted"/>
<accession>A0AAV1I0L0</accession>
<comment type="caution">
    <text evidence="2">The sequence shown here is derived from an EMBL/GenBank/DDBJ whole genome shotgun (WGS) entry which is preliminary data.</text>
</comment>
<organism evidence="2 3">
    <name type="scientific">Coccomyxa viridis</name>
    <dbReference type="NCBI Taxonomy" id="1274662"/>
    <lineage>
        <taxon>Eukaryota</taxon>
        <taxon>Viridiplantae</taxon>
        <taxon>Chlorophyta</taxon>
        <taxon>core chlorophytes</taxon>
        <taxon>Trebouxiophyceae</taxon>
        <taxon>Trebouxiophyceae incertae sedis</taxon>
        <taxon>Coccomyxaceae</taxon>
        <taxon>Coccomyxa</taxon>
    </lineage>
</organism>
<protein>
    <submittedName>
        <fullName evidence="2">Uncharacterized protein</fullName>
    </submittedName>
</protein>
<keyword evidence="3" id="KW-1185">Reference proteome</keyword>
<gene>
    <name evidence="2" type="ORF">CVIRNUC_002849</name>
</gene>
<feature type="compositionally biased region" description="Low complexity" evidence="1">
    <location>
        <begin position="78"/>
        <end position="89"/>
    </location>
</feature>
<dbReference type="Proteomes" id="UP001314263">
    <property type="component" value="Unassembled WGS sequence"/>
</dbReference>
<dbReference type="AlphaFoldDB" id="A0AAV1I0L0"/>
<evidence type="ECO:0000256" key="1">
    <source>
        <dbReference type="SAM" id="MobiDB-lite"/>
    </source>
</evidence>
<feature type="compositionally biased region" description="Basic residues" evidence="1">
    <location>
        <begin position="136"/>
        <end position="152"/>
    </location>
</feature>